<reference evidence="36 37" key="1">
    <citation type="submission" date="2020-11" db="EMBL/GenBank/DDBJ databases">
        <authorList>
            <person name="Wallbank WR R."/>
            <person name="Pardo Diaz C."/>
            <person name="Kozak K."/>
            <person name="Martin S."/>
            <person name="Jiggins C."/>
            <person name="Moest M."/>
            <person name="Warren A I."/>
            <person name="Generalovic N T."/>
            <person name="Byers J.R.P. K."/>
            <person name="Montejo-Kovacevich G."/>
            <person name="Yen C E."/>
        </authorList>
    </citation>
    <scope>NUCLEOTIDE SEQUENCE [LARGE SCALE GENOMIC DNA]</scope>
</reference>
<evidence type="ECO:0000256" key="5">
    <source>
        <dbReference type="ARBA" id="ARBA00012410"/>
    </source>
</evidence>
<comment type="catalytic activity">
    <reaction evidence="28">
        <text>4-hydroxynonanal + NADP(+) = (E)-4-hydroxynon-2-enal + NADPH + H(+)</text>
        <dbReference type="Rhea" id="RHEA:64736"/>
        <dbReference type="ChEBI" id="CHEBI:15378"/>
        <dbReference type="ChEBI" id="CHEBI:57783"/>
        <dbReference type="ChEBI" id="CHEBI:58349"/>
        <dbReference type="ChEBI" id="CHEBI:58968"/>
        <dbReference type="ChEBI" id="CHEBI:156112"/>
    </reaction>
    <physiologicalReaction direction="right-to-left" evidence="28">
        <dbReference type="Rhea" id="RHEA:64738"/>
    </physiologicalReaction>
</comment>
<comment type="catalytic activity">
    <reaction evidence="22">
        <text>pentan-2-one + NADP(+) = (E)-pent-3-en-2-one + NADPH + H(+)</text>
        <dbReference type="Rhea" id="RHEA:50788"/>
        <dbReference type="ChEBI" id="CHEBI:15378"/>
        <dbReference type="ChEBI" id="CHEBI:16472"/>
        <dbReference type="ChEBI" id="CHEBI:57783"/>
        <dbReference type="ChEBI" id="CHEBI:58349"/>
        <dbReference type="ChEBI" id="CHEBI:145276"/>
    </reaction>
    <physiologicalReaction direction="right-to-left" evidence="22">
        <dbReference type="Rhea" id="RHEA:50790"/>
    </physiologicalReaction>
</comment>
<keyword evidence="12" id="KW-0007">Acetylation</keyword>
<evidence type="ECO:0000256" key="34">
    <source>
        <dbReference type="ARBA" id="ARBA00049368"/>
    </source>
</evidence>
<dbReference type="GO" id="GO:0006693">
    <property type="term" value="P:prostaglandin metabolic process"/>
    <property type="evidence" value="ECO:0007669"/>
    <property type="project" value="UniProtKB-KW"/>
</dbReference>
<evidence type="ECO:0000256" key="28">
    <source>
        <dbReference type="ARBA" id="ARBA00048387"/>
    </source>
</evidence>
<dbReference type="GO" id="GO:0005737">
    <property type="term" value="C:cytoplasm"/>
    <property type="evidence" value="ECO:0007669"/>
    <property type="project" value="UniProtKB-SubCell"/>
</dbReference>
<evidence type="ECO:0000256" key="16">
    <source>
        <dbReference type="ARBA" id="ARBA00031851"/>
    </source>
</evidence>
<comment type="similarity">
    <text evidence="2">Belongs to the NADP-dependent oxidoreductase L4BD family.</text>
</comment>
<evidence type="ECO:0000256" key="17">
    <source>
        <dbReference type="ARBA" id="ARBA00032255"/>
    </source>
</evidence>
<comment type="catalytic activity">
    <reaction evidence="20">
        <text>octanal + NADP(+) = (2E)-octenal + NADPH + H(+)</text>
        <dbReference type="Rhea" id="RHEA:50780"/>
        <dbReference type="ChEBI" id="CHEBI:15378"/>
        <dbReference type="ChEBI" id="CHEBI:17935"/>
        <dbReference type="ChEBI" id="CHEBI:57783"/>
        <dbReference type="ChEBI" id="CHEBI:58349"/>
        <dbReference type="ChEBI" id="CHEBI:61748"/>
    </reaction>
    <physiologicalReaction direction="right-to-left" evidence="20">
        <dbReference type="Rhea" id="RHEA:50782"/>
    </physiologicalReaction>
</comment>
<evidence type="ECO:0000256" key="30">
    <source>
        <dbReference type="ARBA" id="ARBA00048953"/>
    </source>
</evidence>
<comment type="catalytic activity">
    <reaction evidence="31">
        <text>(5S,12S)-dihydroxy-(6E,10E,12E,14Z)-eicosatetraenoate + NADP(+) = 12-oxo-(5S)-hydroxy-(6E,8E,10E,14Z)-eicosatetraenoate + NADPH + H(+)</text>
        <dbReference type="Rhea" id="RHEA:51212"/>
        <dbReference type="ChEBI" id="CHEBI:15378"/>
        <dbReference type="ChEBI" id="CHEBI:57783"/>
        <dbReference type="ChEBI" id="CHEBI:58349"/>
        <dbReference type="ChEBI" id="CHEBI:133974"/>
        <dbReference type="ChEBI" id="CHEBI:133975"/>
    </reaction>
    <physiologicalReaction direction="left-to-right" evidence="31">
        <dbReference type="Rhea" id="RHEA:51213"/>
    </physiologicalReaction>
</comment>
<dbReference type="EC" id="1.3.1.74" evidence="5"/>
<keyword evidence="9" id="KW-0597">Phosphoprotein</keyword>
<dbReference type="SUPFAM" id="SSF50129">
    <property type="entry name" value="GroES-like"/>
    <property type="match status" value="2"/>
</dbReference>
<evidence type="ECO:0000256" key="33">
    <source>
        <dbReference type="ARBA" id="ARBA00049179"/>
    </source>
</evidence>
<dbReference type="SUPFAM" id="SSF51735">
    <property type="entry name" value="NAD(P)-binding Rossmann-fold domains"/>
    <property type="match status" value="1"/>
</dbReference>
<evidence type="ECO:0000259" key="35">
    <source>
        <dbReference type="SMART" id="SM00829"/>
    </source>
</evidence>
<evidence type="ECO:0000256" key="6">
    <source>
        <dbReference type="ARBA" id="ARBA00020651"/>
    </source>
</evidence>
<dbReference type="Gene3D" id="3.40.50.720">
    <property type="entry name" value="NAD(P)-binding Rossmann-like Domain"/>
    <property type="match status" value="1"/>
</dbReference>
<evidence type="ECO:0000256" key="25">
    <source>
        <dbReference type="ARBA" id="ARBA00047903"/>
    </source>
</evidence>
<evidence type="ECO:0000313" key="37">
    <source>
        <dbReference type="Proteomes" id="UP000594454"/>
    </source>
</evidence>
<comment type="catalytic activity">
    <reaction evidence="21">
        <text>decanal + NADP(+) = (2E)-decenal + NADPH + H(+)</text>
        <dbReference type="Rhea" id="RHEA:50612"/>
        <dbReference type="ChEBI" id="CHEBI:15378"/>
        <dbReference type="ChEBI" id="CHEBI:31457"/>
        <dbReference type="ChEBI" id="CHEBI:57783"/>
        <dbReference type="ChEBI" id="CHEBI:58349"/>
        <dbReference type="ChEBI" id="CHEBI:133455"/>
    </reaction>
    <physiologicalReaction direction="right-to-left" evidence="21">
        <dbReference type="Rhea" id="RHEA:50614"/>
    </physiologicalReaction>
</comment>
<comment type="catalytic activity">
    <reaction evidence="30">
        <text>6-trans-leukotriene B4 + NADP(+) = 12-oxo-(5S)-hydroxy-(6E,8E,10E,14Z)-eicosatetraenoate + NADPH + H(+)</text>
        <dbReference type="Rhea" id="RHEA:51204"/>
        <dbReference type="ChEBI" id="CHEBI:15378"/>
        <dbReference type="ChEBI" id="CHEBI:57783"/>
        <dbReference type="ChEBI" id="CHEBI:58349"/>
        <dbReference type="ChEBI" id="CHEBI:90723"/>
        <dbReference type="ChEBI" id="CHEBI:133974"/>
    </reaction>
    <physiologicalReaction direction="left-to-right" evidence="30">
        <dbReference type="Rhea" id="RHEA:51205"/>
    </physiologicalReaction>
</comment>
<dbReference type="GO" id="GO:0032440">
    <property type="term" value="F:2-alkenal reductase [NAD(P)H] activity"/>
    <property type="evidence" value="ECO:0007669"/>
    <property type="project" value="UniProtKB-EC"/>
</dbReference>
<comment type="catalytic activity">
    <reaction evidence="32">
        <text>13,14-dihydro-15-oxo-prostaglandin E1 + NADP(+) = 15-oxoprostaglandin E1 + NADPH + H(+)</text>
        <dbReference type="Rhea" id="RHEA:50584"/>
        <dbReference type="ChEBI" id="CHEBI:15378"/>
        <dbReference type="ChEBI" id="CHEBI:57401"/>
        <dbReference type="ChEBI" id="CHEBI:57783"/>
        <dbReference type="ChEBI" id="CHEBI:58349"/>
        <dbReference type="ChEBI" id="CHEBI:133408"/>
    </reaction>
    <physiologicalReaction direction="right-to-left" evidence="32">
        <dbReference type="Rhea" id="RHEA:50586"/>
    </physiologicalReaction>
</comment>
<keyword evidence="11" id="KW-0521">NADP</keyword>
<dbReference type="EC" id="1.3.1.48" evidence="4"/>
<evidence type="ECO:0000256" key="14">
    <source>
        <dbReference type="ARBA" id="ARBA00023098"/>
    </source>
</evidence>
<evidence type="ECO:0000256" key="13">
    <source>
        <dbReference type="ARBA" id="ARBA00023002"/>
    </source>
</evidence>
<dbReference type="InterPro" id="IPR045010">
    <property type="entry name" value="MDR_fam"/>
</dbReference>
<dbReference type="SMART" id="SM00829">
    <property type="entry name" value="PKS_ER"/>
    <property type="match status" value="1"/>
</dbReference>
<dbReference type="InterPro" id="IPR036291">
    <property type="entry name" value="NAD(P)-bd_dom_sf"/>
</dbReference>
<proteinExistence type="inferred from homology"/>
<comment type="catalytic activity">
    <reaction evidence="25">
        <text>dodecanal + NADP(+) = (2E)-dodecenal + NADPH + H(+)</text>
        <dbReference type="Rhea" id="RHEA:50784"/>
        <dbReference type="ChEBI" id="CHEBI:15378"/>
        <dbReference type="ChEBI" id="CHEBI:27836"/>
        <dbReference type="ChEBI" id="CHEBI:57783"/>
        <dbReference type="ChEBI" id="CHEBI:58349"/>
        <dbReference type="ChEBI" id="CHEBI:133741"/>
    </reaction>
    <physiologicalReaction direction="right-to-left" evidence="25">
        <dbReference type="Rhea" id="RHEA:50786"/>
    </physiologicalReaction>
</comment>
<dbReference type="GO" id="GO:0047522">
    <property type="term" value="F:15-oxoprostaglandin 13-reductase [NAD(P)+] activity"/>
    <property type="evidence" value="ECO:0007669"/>
    <property type="project" value="UniProtKB-EC"/>
</dbReference>
<comment type="catalytic activity">
    <reaction evidence="33">
        <text>an n-alkanal + NADP(+) = an alk-2-enal + NADPH + H(+)</text>
        <dbReference type="Rhea" id="RHEA:13737"/>
        <dbReference type="ChEBI" id="CHEBI:12834"/>
        <dbReference type="ChEBI" id="CHEBI:13757"/>
        <dbReference type="ChEBI" id="CHEBI:15378"/>
        <dbReference type="ChEBI" id="CHEBI:57783"/>
        <dbReference type="ChEBI" id="CHEBI:58349"/>
        <dbReference type="EC" id="1.3.1.74"/>
    </reaction>
    <physiologicalReaction direction="right-to-left" evidence="33">
        <dbReference type="Rhea" id="RHEA:13739"/>
    </physiologicalReaction>
</comment>
<evidence type="ECO:0000256" key="3">
    <source>
        <dbReference type="ARBA" id="ARBA00011852"/>
    </source>
</evidence>
<name>A0A7R8UD96_HERIL</name>
<evidence type="ECO:0000256" key="9">
    <source>
        <dbReference type="ARBA" id="ARBA00022553"/>
    </source>
</evidence>
<comment type="catalytic activity">
    <reaction evidence="24">
        <text>13,14-dihydro-15-oxo-prostaglandin F1alpha + NADP(+) = 15-oxoprostaglandin F1alpha + NADPH + H(+)</text>
        <dbReference type="Rhea" id="RHEA:50592"/>
        <dbReference type="ChEBI" id="CHEBI:15378"/>
        <dbReference type="ChEBI" id="CHEBI:57783"/>
        <dbReference type="ChEBI" id="CHEBI:58349"/>
        <dbReference type="ChEBI" id="CHEBI:79072"/>
        <dbReference type="ChEBI" id="CHEBI:133411"/>
    </reaction>
    <physiologicalReaction direction="right-to-left" evidence="24">
        <dbReference type="Rhea" id="RHEA:50594"/>
    </physiologicalReaction>
</comment>
<comment type="catalytic activity">
    <reaction evidence="27">
        <text>13,14-dihydro-15-oxo-PGF2alpha + NADP(+) = 15-oxoprostaglandin F2alpha + NADPH + H(+)</text>
        <dbReference type="Rhea" id="RHEA:50588"/>
        <dbReference type="ChEBI" id="CHEBI:15378"/>
        <dbReference type="ChEBI" id="CHEBI:57783"/>
        <dbReference type="ChEBI" id="CHEBI:58349"/>
        <dbReference type="ChEBI" id="CHEBI:133374"/>
        <dbReference type="ChEBI" id="CHEBI:133409"/>
    </reaction>
    <physiologicalReaction direction="right-to-left" evidence="27">
        <dbReference type="Rhea" id="RHEA:50590"/>
    </physiologicalReaction>
</comment>
<evidence type="ECO:0000256" key="21">
    <source>
        <dbReference type="ARBA" id="ARBA00047617"/>
    </source>
</evidence>
<dbReference type="AlphaFoldDB" id="A0A7R8UD96"/>
<comment type="subunit">
    <text evidence="3">Monomer or homodimer.</text>
</comment>
<evidence type="ECO:0000256" key="8">
    <source>
        <dbReference type="ARBA" id="ARBA00022501"/>
    </source>
</evidence>
<dbReference type="EMBL" id="LR899009">
    <property type="protein sequence ID" value="CAD7078563.1"/>
    <property type="molecule type" value="Genomic_DNA"/>
</dbReference>
<evidence type="ECO:0000256" key="24">
    <source>
        <dbReference type="ARBA" id="ARBA00047878"/>
    </source>
</evidence>
<evidence type="ECO:0000256" key="15">
    <source>
        <dbReference type="ARBA" id="ARBA00023278"/>
    </source>
</evidence>
<dbReference type="InterPro" id="IPR013149">
    <property type="entry name" value="ADH-like_C"/>
</dbReference>
<comment type="catalytic activity">
    <reaction evidence="23">
        <text>leukotriene B4 + NADP(+) = 12-oxo-leukotriene B4 + NADPH + H(+)</text>
        <dbReference type="Rhea" id="RHEA:50608"/>
        <dbReference type="ChEBI" id="CHEBI:15378"/>
        <dbReference type="ChEBI" id="CHEBI:57461"/>
        <dbReference type="ChEBI" id="CHEBI:57783"/>
        <dbReference type="ChEBI" id="CHEBI:58349"/>
        <dbReference type="ChEBI" id="CHEBI:133309"/>
    </reaction>
    <physiologicalReaction direction="left-to-right" evidence="23">
        <dbReference type="Rhea" id="RHEA:50609"/>
    </physiologicalReaction>
</comment>
<dbReference type="Gene3D" id="3.90.180.10">
    <property type="entry name" value="Medium-chain alcohol dehydrogenases, catalytic domain"/>
    <property type="match status" value="1"/>
</dbReference>
<evidence type="ECO:0000256" key="27">
    <source>
        <dbReference type="ARBA" id="ARBA00048290"/>
    </source>
</evidence>
<dbReference type="Pfam" id="PF16884">
    <property type="entry name" value="ADH_N_2"/>
    <property type="match status" value="1"/>
</dbReference>
<protein>
    <recommendedName>
        <fullName evidence="6">Prostaglandin reductase 1</fullName>
        <ecNumber evidence="4">1.3.1.48</ecNumber>
        <ecNumber evidence="5">1.3.1.74</ecNumber>
    </recommendedName>
    <alternativeName>
        <fullName evidence="19">15-oxoprostaglandin 13-reductase</fullName>
    </alternativeName>
    <alternativeName>
        <fullName evidence="17">Dithiolethione-inducible gene 1 protein</fullName>
    </alternativeName>
    <alternativeName>
        <fullName evidence="16">Leukotriene B4 12-hydroxydehydrogenase</fullName>
    </alternativeName>
    <alternativeName>
        <fullName evidence="18">NAD(P)H-dependent alkenal/one oxidoreductase</fullName>
    </alternativeName>
</protein>
<dbReference type="Proteomes" id="UP000594454">
    <property type="component" value="Chromosome 1"/>
</dbReference>
<dbReference type="PANTHER" id="PTHR43205:SF7">
    <property type="entry name" value="PROSTAGLANDIN REDUCTASE 1"/>
    <property type="match status" value="1"/>
</dbReference>
<dbReference type="Pfam" id="PF00107">
    <property type="entry name" value="ADH_zinc_N"/>
    <property type="match status" value="1"/>
</dbReference>
<keyword evidence="13" id="KW-0560">Oxidoreductase</keyword>
<sequence>MVIAKKIVYAKQFEGEPTPSNFRLETEELLALDSGEILCEAEYLSVDPYMRLFMSRFPVNSGMIGGQVAKVIESNNPKYPVGSHVFGYFGWRTHTVVKPSEGPFENSMSPDEVTRLDNFEGLPYSLGLGYLGMPGSTAYFGFLEICKPKAGEVVVVTGAAGAVGSLVGQIARIKGCRVIGFAGSDEKCTWLKEELGFHYAFNYKTCDISKSLEEAAPTGVDCYFDNVGGEISSTVISKMNKFGRISVCGSISSYNDTKVHLAPVMQPYFVFNELKMEGIVFYRWRGCFEEAFKVVRDWIKEGKVKYRETITEGFENMPQAFLDLFNGKNFGKAVVQA</sequence>
<evidence type="ECO:0000256" key="26">
    <source>
        <dbReference type="ARBA" id="ARBA00048066"/>
    </source>
</evidence>
<dbReference type="InterPro" id="IPR014190">
    <property type="entry name" value="PTGR1"/>
</dbReference>
<evidence type="ECO:0000256" key="19">
    <source>
        <dbReference type="ARBA" id="ARBA00033119"/>
    </source>
</evidence>
<feature type="domain" description="Enoyl reductase (ER)" evidence="35">
    <location>
        <begin position="17"/>
        <end position="335"/>
    </location>
</feature>
<dbReference type="PANTHER" id="PTHR43205">
    <property type="entry name" value="PROSTAGLANDIN REDUCTASE"/>
    <property type="match status" value="1"/>
</dbReference>
<evidence type="ECO:0000256" key="29">
    <source>
        <dbReference type="ARBA" id="ARBA00048591"/>
    </source>
</evidence>
<dbReference type="InterPro" id="IPR011032">
    <property type="entry name" value="GroES-like_sf"/>
</dbReference>
<keyword evidence="14" id="KW-0443">Lipid metabolism</keyword>
<keyword evidence="37" id="KW-1185">Reference proteome</keyword>
<evidence type="ECO:0000256" key="2">
    <source>
        <dbReference type="ARBA" id="ARBA00010460"/>
    </source>
</evidence>
<dbReference type="OrthoDB" id="809632at2759"/>
<comment type="subcellular location">
    <subcellularLocation>
        <location evidence="1">Cytoplasm</location>
    </subcellularLocation>
</comment>
<keyword evidence="8" id="KW-0644">Prostaglandin metabolism</keyword>
<keyword evidence="15" id="KW-0379">Hydroxylation</keyword>
<evidence type="ECO:0000256" key="23">
    <source>
        <dbReference type="ARBA" id="ARBA00047871"/>
    </source>
</evidence>
<dbReference type="InterPro" id="IPR041694">
    <property type="entry name" value="ADH_N_2"/>
</dbReference>
<dbReference type="InParanoid" id="A0A7R8UD96"/>
<evidence type="ECO:0000256" key="31">
    <source>
        <dbReference type="ARBA" id="ARBA00049068"/>
    </source>
</evidence>
<keyword evidence="7" id="KW-0963">Cytoplasm</keyword>
<dbReference type="OMA" id="MISDYNT"/>
<evidence type="ECO:0000256" key="10">
    <source>
        <dbReference type="ARBA" id="ARBA00022832"/>
    </source>
</evidence>
<evidence type="ECO:0000256" key="32">
    <source>
        <dbReference type="ARBA" id="ARBA00049070"/>
    </source>
</evidence>
<comment type="catalytic activity">
    <reaction evidence="29">
        <text>20-hydroxy-leukotriene B4 + NADP(+) = 12-oxo-20-hydroxy-leukotriene B4 + NADPH + H(+)</text>
        <dbReference type="Rhea" id="RHEA:51208"/>
        <dbReference type="ChEBI" id="CHEBI:15378"/>
        <dbReference type="ChEBI" id="CHEBI:57460"/>
        <dbReference type="ChEBI" id="CHEBI:57783"/>
        <dbReference type="ChEBI" id="CHEBI:58349"/>
        <dbReference type="ChEBI" id="CHEBI:133346"/>
    </reaction>
    <physiologicalReaction direction="left-to-right" evidence="29">
        <dbReference type="Rhea" id="RHEA:51209"/>
    </physiologicalReaction>
</comment>
<evidence type="ECO:0000256" key="20">
    <source>
        <dbReference type="ARBA" id="ARBA00047461"/>
    </source>
</evidence>
<comment type="catalytic activity">
    <reaction evidence="26">
        <text>nonan-2-one + NADP(+) = (3E)-nonen-2-one + NADPH + H(+)</text>
        <dbReference type="Rhea" id="RHEA:50616"/>
        <dbReference type="ChEBI" id="CHEBI:15378"/>
        <dbReference type="ChEBI" id="CHEBI:57783"/>
        <dbReference type="ChEBI" id="CHEBI:58349"/>
        <dbReference type="ChEBI" id="CHEBI:77927"/>
        <dbReference type="ChEBI" id="CHEBI:133457"/>
    </reaction>
    <physiologicalReaction direction="right-to-left" evidence="26">
        <dbReference type="Rhea" id="RHEA:50618"/>
    </physiologicalReaction>
</comment>
<comment type="catalytic activity">
    <reaction evidence="34">
        <text>hexanal + NADP(+) = (E)-hex-2-enal + NADPH + H(+)</text>
        <dbReference type="Rhea" id="RHEA:50776"/>
        <dbReference type="ChEBI" id="CHEBI:15378"/>
        <dbReference type="ChEBI" id="CHEBI:28913"/>
        <dbReference type="ChEBI" id="CHEBI:57783"/>
        <dbReference type="ChEBI" id="CHEBI:58349"/>
        <dbReference type="ChEBI" id="CHEBI:88528"/>
    </reaction>
    <physiologicalReaction direction="right-to-left" evidence="34">
        <dbReference type="Rhea" id="RHEA:50778"/>
    </physiologicalReaction>
</comment>
<evidence type="ECO:0000256" key="12">
    <source>
        <dbReference type="ARBA" id="ARBA00022990"/>
    </source>
</evidence>
<dbReference type="CDD" id="cd08294">
    <property type="entry name" value="leukotriene_B4_DH_like"/>
    <property type="match status" value="1"/>
</dbReference>
<evidence type="ECO:0000256" key="7">
    <source>
        <dbReference type="ARBA" id="ARBA00022490"/>
    </source>
</evidence>
<evidence type="ECO:0000313" key="36">
    <source>
        <dbReference type="EMBL" id="CAD7078563.1"/>
    </source>
</evidence>
<evidence type="ECO:0000256" key="22">
    <source>
        <dbReference type="ARBA" id="ARBA00047742"/>
    </source>
</evidence>
<evidence type="ECO:0000256" key="4">
    <source>
        <dbReference type="ARBA" id="ARBA00011981"/>
    </source>
</evidence>
<evidence type="ECO:0000256" key="11">
    <source>
        <dbReference type="ARBA" id="ARBA00022857"/>
    </source>
</evidence>
<accession>A0A7R8UD96</accession>
<evidence type="ECO:0000256" key="1">
    <source>
        <dbReference type="ARBA" id="ARBA00004496"/>
    </source>
</evidence>
<gene>
    <name evidence="36" type="ORF">HERILL_LOCUS1822</name>
</gene>
<dbReference type="FunFam" id="3.40.50.720:FF:000121">
    <property type="entry name" value="Prostaglandin reductase 2"/>
    <property type="match status" value="1"/>
</dbReference>
<dbReference type="InterPro" id="IPR020843">
    <property type="entry name" value="ER"/>
</dbReference>
<evidence type="ECO:0000256" key="18">
    <source>
        <dbReference type="ARBA" id="ARBA00032297"/>
    </source>
</evidence>
<organism evidence="36 37">
    <name type="scientific">Hermetia illucens</name>
    <name type="common">Black soldier fly</name>
    <dbReference type="NCBI Taxonomy" id="343691"/>
    <lineage>
        <taxon>Eukaryota</taxon>
        <taxon>Metazoa</taxon>
        <taxon>Ecdysozoa</taxon>
        <taxon>Arthropoda</taxon>
        <taxon>Hexapoda</taxon>
        <taxon>Insecta</taxon>
        <taxon>Pterygota</taxon>
        <taxon>Neoptera</taxon>
        <taxon>Endopterygota</taxon>
        <taxon>Diptera</taxon>
        <taxon>Brachycera</taxon>
        <taxon>Stratiomyomorpha</taxon>
        <taxon>Stratiomyidae</taxon>
        <taxon>Hermetiinae</taxon>
        <taxon>Hermetia</taxon>
    </lineage>
</organism>
<keyword evidence="10" id="KW-0276">Fatty acid metabolism</keyword>